<keyword evidence="6" id="KW-1185">Reference proteome</keyword>
<proteinExistence type="predicted"/>
<dbReference type="EMBL" id="CAJNOT010000658">
    <property type="protein sequence ID" value="CAF1048010.1"/>
    <property type="molecule type" value="Genomic_DNA"/>
</dbReference>
<dbReference type="Proteomes" id="UP000663854">
    <property type="component" value="Unassembled WGS sequence"/>
</dbReference>
<dbReference type="EMBL" id="CAJNOL010011485">
    <property type="protein sequence ID" value="CAF1655580.1"/>
    <property type="molecule type" value="Genomic_DNA"/>
</dbReference>
<keyword evidence="1" id="KW-0732">Signal</keyword>
<name>A0A815TK76_9BILA</name>
<dbReference type="Proteomes" id="UP000663864">
    <property type="component" value="Unassembled WGS sequence"/>
</dbReference>
<evidence type="ECO:0000313" key="3">
    <source>
        <dbReference type="EMBL" id="CAF1502045.1"/>
    </source>
</evidence>
<protein>
    <submittedName>
        <fullName evidence="3">Uncharacterized protein</fullName>
    </submittedName>
</protein>
<organism evidence="3 5">
    <name type="scientific">Rotaria sordida</name>
    <dbReference type="NCBI Taxonomy" id="392033"/>
    <lineage>
        <taxon>Eukaryota</taxon>
        <taxon>Metazoa</taxon>
        <taxon>Spiralia</taxon>
        <taxon>Gnathifera</taxon>
        <taxon>Rotifera</taxon>
        <taxon>Eurotatoria</taxon>
        <taxon>Bdelloidea</taxon>
        <taxon>Philodinida</taxon>
        <taxon>Philodinidae</taxon>
        <taxon>Rotaria</taxon>
    </lineage>
</organism>
<dbReference type="EMBL" id="CAJNOH010009694">
    <property type="protein sequence ID" value="CAF1502045.1"/>
    <property type="molecule type" value="Genomic_DNA"/>
</dbReference>
<evidence type="ECO:0000313" key="6">
    <source>
        <dbReference type="Proteomes" id="UP000663870"/>
    </source>
</evidence>
<evidence type="ECO:0000313" key="4">
    <source>
        <dbReference type="EMBL" id="CAF1655580.1"/>
    </source>
</evidence>
<comment type="caution">
    <text evidence="3">The sequence shown here is derived from an EMBL/GenBank/DDBJ whole genome shotgun (WGS) entry which is preliminary data.</text>
</comment>
<feature type="signal peptide" evidence="1">
    <location>
        <begin position="1"/>
        <end position="24"/>
    </location>
</feature>
<feature type="chain" id="PRO_5036228911" evidence="1">
    <location>
        <begin position="25"/>
        <end position="151"/>
    </location>
</feature>
<evidence type="ECO:0000313" key="2">
    <source>
        <dbReference type="EMBL" id="CAF1048010.1"/>
    </source>
</evidence>
<dbReference type="AlphaFoldDB" id="A0A815TK76"/>
<sequence length="151" mass="17275">MKEMKPFSLQLCLMLWTMSASVHCLIPSSVARTLFVDPAQDPFFDVYIETIVQMSMKDILAIPKMDDDQFLAYLASDVNTLPGIQLRANPSIFNAIRDDQLIEQPNIDKEWETLMVSGPIVVNYVGNLMVLASKRDFPFNVSADYVYRYIR</sequence>
<evidence type="ECO:0000256" key="1">
    <source>
        <dbReference type="SAM" id="SignalP"/>
    </source>
</evidence>
<gene>
    <name evidence="4" type="ORF">JXQ802_LOCUS55216</name>
    <name evidence="3" type="ORF">PYM288_LOCUS38698</name>
    <name evidence="2" type="ORF">ZHD862_LOCUS14904</name>
</gene>
<evidence type="ECO:0000313" key="5">
    <source>
        <dbReference type="Proteomes" id="UP000663854"/>
    </source>
</evidence>
<reference evidence="3" key="1">
    <citation type="submission" date="2021-02" db="EMBL/GenBank/DDBJ databases">
        <authorList>
            <person name="Nowell W R."/>
        </authorList>
    </citation>
    <scope>NUCLEOTIDE SEQUENCE</scope>
</reference>
<dbReference type="Proteomes" id="UP000663870">
    <property type="component" value="Unassembled WGS sequence"/>
</dbReference>
<accession>A0A815TK76</accession>